<dbReference type="OrthoDB" id="9783154at2"/>
<dbReference type="EMBL" id="SJPU01000002">
    <property type="protein sequence ID" value="TWU15925.1"/>
    <property type="molecule type" value="Genomic_DNA"/>
</dbReference>
<evidence type="ECO:0000256" key="8">
    <source>
        <dbReference type="SAM" id="SignalP"/>
    </source>
</evidence>
<evidence type="ECO:0000256" key="6">
    <source>
        <dbReference type="ARBA" id="ARBA00022837"/>
    </source>
</evidence>
<proteinExistence type="inferred from homology"/>
<keyword evidence="4 8" id="KW-0732">Signal</keyword>
<dbReference type="PANTHER" id="PTHR42693">
    <property type="entry name" value="ARYLSULFATASE FAMILY MEMBER"/>
    <property type="match status" value="1"/>
</dbReference>
<evidence type="ECO:0000256" key="4">
    <source>
        <dbReference type="ARBA" id="ARBA00022729"/>
    </source>
</evidence>
<dbReference type="SUPFAM" id="SSF53649">
    <property type="entry name" value="Alkaline phosphatase-like"/>
    <property type="match status" value="1"/>
</dbReference>
<dbReference type="GO" id="GO:0046872">
    <property type="term" value="F:metal ion binding"/>
    <property type="evidence" value="ECO:0007669"/>
    <property type="project" value="UniProtKB-KW"/>
</dbReference>
<evidence type="ECO:0000256" key="3">
    <source>
        <dbReference type="ARBA" id="ARBA00022723"/>
    </source>
</evidence>
<dbReference type="CDD" id="cd16144">
    <property type="entry name" value="ARS_like"/>
    <property type="match status" value="1"/>
</dbReference>
<sequence length="554" mass="60801">MRTSRVTFNRRATSRRVLLGIVSLAALLLPCPDRSGADEIATTPQSVATSQPTRPNVVLILVDDLGLRDLGVEGSTFYRTPHIDSLAESGMRFTSAYANCRVCSPSRASILLGQFPARHGITQWIGGATGTQFNRNEPLLQPEYGRRLPSDDETLAEALAGAGYRTFFAGKWHLGGEGSRPTDHGFAINFGGHSKGSPPGGYFSPYNNPKLKDGPAGESLTLRLADETANFISPSAPAAAPSPYFAMLAFYTVHGPIQTSQPLWKKYRDAAPAPPADGNRFRIDRTLPVRQIQDNPIYAGMIELLDDAVGRVLDAIDASGQRDNTIVIFTSDNGGVSSGDAYSTSNLPLRGGKGRQWEGGIREPLYIRYPALTHAGMTSDVPVTGADLYPTVLELAGLPLRPQQHADGQSLEKLLAGKPDERLRERPLIWHYPHYDNQGGEPSSLIRLGDYKLIHYHLDAHDELYNLRTDPSEQHDIAADHPSRVNSMRDILLTYLQSVEAQFPTPDPRYDAEQARTRQAQIEGPGKHRLEQAHAEMLEPDYQPNPTWWGSAVD</sequence>
<dbReference type="InterPro" id="IPR017850">
    <property type="entry name" value="Alkaline_phosphatase_core_sf"/>
</dbReference>
<evidence type="ECO:0000259" key="9">
    <source>
        <dbReference type="Pfam" id="PF00884"/>
    </source>
</evidence>
<comment type="cofactor">
    <cofactor evidence="1">
        <name>Ca(2+)</name>
        <dbReference type="ChEBI" id="CHEBI:29108"/>
    </cofactor>
</comment>
<evidence type="ECO:0000313" key="10">
    <source>
        <dbReference type="EMBL" id="TWU15925.1"/>
    </source>
</evidence>
<feature type="domain" description="Sulfatase N-terminal" evidence="9">
    <location>
        <begin position="55"/>
        <end position="397"/>
    </location>
</feature>
<dbReference type="GO" id="GO:0004065">
    <property type="term" value="F:arylsulfatase activity"/>
    <property type="evidence" value="ECO:0007669"/>
    <property type="project" value="UniProtKB-EC"/>
</dbReference>
<feature type="signal peptide" evidence="8">
    <location>
        <begin position="1"/>
        <end position="37"/>
    </location>
</feature>
<dbReference type="InterPro" id="IPR050738">
    <property type="entry name" value="Sulfatase"/>
</dbReference>
<gene>
    <name evidence="10" type="primary">atsA_45</name>
    <name evidence="10" type="ORF">Poly21_31290</name>
</gene>
<accession>A0A5C6BV58</accession>
<dbReference type="PANTHER" id="PTHR42693:SF42">
    <property type="entry name" value="ARYLSULFATASE G"/>
    <property type="match status" value="1"/>
</dbReference>
<dbReference type="Gene3D" id="3.40.720.10">
    <property type="entry name" value="Alkaline Phosphatase, subunit A"/>
    <property type="match status" value="1"/>
</dbReference>
<evidence type="ECO:0000256" key="2">
    <source>
        <dbReference type="ARBA" id="ARBA00008779"/>
    </source>
</evidence>
<dbReference type="InterPro" id="IPR000917">
    <property type="entry name" value="Sulfatase_N"/>
</dbReference>
<evidence type="ECO:0000256" key="5">
    <source>
        <dbReference type="ARBA" id="ARBA00022801"/>
    </source>
</evidence>
<keyword evidence="6" id="KW-0106">Calcium</keyword>
<evidence type="ECO:0000313" key="11">
    <source>
        <dbReference type="Proteomes" id="UP000319908"/>
    </source>
</evidence>
<name>A0A5C6BV58_9BACT</name>
<reference evidence="10 11" key="1">
    <citation type="journal article" date="2020" name="Antonie Van Leeuwenhoek">
        <title>Rhodopirellula heiligendammensis sp. nov., Rhodopirellula pilleata sp. nov., and Rhodopirellula solitaria sp. nov. isolated from natural or artificial marine surfaces in Northern Germany and California, USA, and emended description of the genus Rhodopirellula.</title>
        <authorList>
            <person name="Kallscheuer N."/>
            <person name="Wiegand S."/>
            <person name="Jogler M."/>
            <person name="Boedeker C."/>
            <person name="Peeters S.H."/>
            <person name="Rast P."/>
            <person name="Heuer A."/>
            <person name="Jetten M.S.M."/>
            <person name="Rohde M."/>
            <person name="Jogler C."/>
        </authorList>
    </citation>
    <scope>NUCLEOTIDE SEQUENCE [LARGE SCALE GENOMIC DNA]</scope>
    <source>
        <strain evidence="10 11">Poly21</strain>
    </source>
</reference>
<keyword evidence="5 10" id="KW-0378">Hydrolase</keyword>
<feature type="chain" id="PRO_5022728505" evidence="8">
    <location>
        <begin position="38"/>
        <end position="554"/>
    </location>
</feature>
<dbReference type="InterPro" id="IPR024607">
    <property type="entry name" value="Sulfatase_CS"/>
</dbReference>
<dbReference type="Gene3D" id="3.30.1120.10">
    <property type="match status" value="1"/>
</dbReference>
<feature type="region of interest" description="Disordered" evidence="7">
    <location>
        <begin position="503"/>
        <end position="526"/>
    </location>
</feature>
<comment type="caution">
    <text evidence="10">The sequence shown here is derived from an EMBL/GenBank/DDBJ whole genome shotgun (WGS) entry which is preliminary data.</text>
</comment>
<dbReference type="AlphaFoldDB" id="A0A5C6BV58"/>
<dbReference type="RefSeq" id="WP_146407682.1">
    <property type="nucleotide sequence ID" value="NZ_SJPU01000002.1"/>
</dbReference>
<dbReference type="Pfam" id="PF00884">
    <property type="entry name" value="Sulfatase"/>
    <property type="match status" value="1"/>
</dbReference>
<evidence type="ECO:0000256" key="1">
    <source>
        <dbReference type="ARBA" id="ARBA00001913"/>
    </source>
</evidence>
<dbReference type="EC" id="3.1.6.1" evidence="10"/>
<keyword evidence="3" id="KW-0479">Metal-binding</keyword>
<comment type="similarity">
    <text evidence="2">Belongs to the sulfatase family.</text>
</comment>
<dbReference type="PROSITE" id="PS00149">
    <property type="entry name" value="SULFATASE_2"/>
    <property type="match status" value="1"/>
</dbReference>
<evidence type="ECO:0000256" key="7">
    <source>
        <dbReference type="SAM" id="MobiDB-lite"/>
    </source>
</evidence>
<keyword evidence="11" id="KW-1185">Reference proteome</keyword>
<dbReference type="Proteomes" id="UP000319908">
    <property type="component" value="Unassembled WGS sequence"/>
</dbReference>
<protein>
    <submittedName>
        <fullName evidence="10">Arylsulfatase</fullName>
        <ecNumber evidence="10">3.1.6.1</ecNumber>
    </submittedName>
</protein>
<dbReference type="FunFam" id="3.40.720.10:FF:000065">
    <property type="entry name" value="Arylsulfatase A"/>
    <property type="match status" value="1"/>
</dbReference>
<organism evidence="10 11">
    <name type="scientific">Allorhodopirellula heiligendammensis</name>
    <dbReference type="NCBI Taxonomy" id="2714739"/>
    <lineage>
        <taxon>Bacteria</taxon>
        <taxon>Pseudomonadati</taxon>
        <taxon>Planctomycetota</taxon>
        <taxon>Planctomycetia</taxon>
        <taxon>Pirellulales</taxon>
        <taxon>Pirellulaceae</taxon>
        <taxon>Allorhodopirellula</taxon>
    </lineage>
</organism>